<dbReference type="EMBL" id="JANAKD010000295">
    <property type="protein sequence ID" value="KAJ3495285.1"/>
    <property type="molecule type" value="Genomic_DNA"/>
</dbReference>
<proteinExistence type="predicted"/>
<evidence type="ECO:0000313" key="2">
    <source>
        <dbReference type="Proteomes" id="UP001148737"/>
    </source>
</evidence>
<organism evidence="1 2">
    <name type="scientific">Lecanicillium saksenae</name>
    <dbReference type="NCBI Taxonomy" id="468837"/>
    <lineage>
        <taxon>Eukaryota</taxon>
        <taxon>Fungi</taxon>
        <taxon>Dikarya</taxon>
        <taxon>Ascomycota</taxon>
        <taxon>Pezizomycotina</taxon>
        <taxon>Sordariomycetes</taxon>
        <taxon>Hypocreomycetidae</taxon>
        <taxon>Hypocreales</taxon>
        <taxon>Cordycipitaceae</taxon>
        <taxon>Lecanicillium</taxon>
    </lineage>
</organism>
<evidence type="ECO:0000313" key="1">
    <source>
        <dbReference type="EMBL" id="KAJ3495285.1"/>
    </source>
</evidence>
<dbReference type="Proteomes" id="UP001148737">
    <property type="component" value="Unassembled WGS sequence"/>
</dbReference>
<keyword evidence="2" id="KW-1185">Reference proteome</keyword>
<sequence>MTMELDWDRLNAIFKPRQEILDGIKRCAETPGKVALFNEIAKHVQAKLADGGEPDAKRRKVQAGPATNGAANGGSSSAAAAGNPADDPVLLCVKEISVSVPQRKKFELCLTQNFLYARAPGTTVPIQGMVYTWTDIGWSCRHKFTMSPHR</sequence>
<reference evidence="1" key="1">
    <citation type="submission" date="2022-07" db="EMBL/GenBank/DDBJ databases">
        <title>Genome Sequence of Lecanicillium saksenae.</title>
        <authorList>
            <person name="Buettner E."/>
        </authorList>
    </citation>
    <scope>NUCLEOTIDE SEQUENCE</scope>
    <source>
        <strain evidence="1">VT-O1</strain>
    </source>
</reference>
<gene>
    <name evidence="1" type="ORF">NLG97_g3498</name>
</gene>
<protein>
    <submittedName>
        <fullName evidence="1">Uncharacterized protein</fullName>
    </submittedName>
</protein>
<accession>A0ACC1QZQ1</accession>
<comment type="caution">
    <text evidence="1">The sequence shown here is derived from an EMBL/GenBank/DDBJ whole genome shotgun (WGS) entry which is preliminary data.</text>
</comment>
<name>A0ACC1QZQ1_9HYPO</name>